<name>A0ABW6ZVJ8_9HYPH</name>
<comment type="similarity">
    <text evidence="1">Belongs to the leucine-binding protein family.</text>
</comment>
<evidence type="ECO:0000256" key="3">
    <source>
        <dbReference type="ARBA" id="ARBA00022970"/>
    </source>
</evidence>
<feature type="domain" description="Leucine-binding protein" evidence="4">
    <location>
        <begin position="32"/>
        <end position="377"/>
    </location>
</feature>
<proteinExistence type="inferred from homology"/>
<keyword evidence="2" id="KW-0732">Signal</keyword>
<accession>A0ABW6ZVJ8</accession>
<dbReference type="InterPro" id="IPR006311">
    <property type="entry name" value="TAT_signal"/>
</dbReference>
<keyword evidence="3" id="KW-0813">Transport</keyword>
<comment type="caution">
    <text evidence="5">The sequence shown here is derived from an EMBL/GenBank/DDBJ whole genome shotgun (WGS) entry which is preliminary data.</text>
</comment>
<protein>
    <submittedName>
        <fullName evidence="5">ABC transporter substrate-binding protein</fullName>
    </submittedName>
</protein>
<gene>
    <name evidence="5" type="ORF">V5F32_11270</name>
</gene>
<dbReference type="Pfam" id="PF13458">
    <property type="entry name" value="Peripla_BP_6"/>
    <property type="match status" value="1"/>
</dbReference>
<evidence type="ECO:0000256" key="1">
    <source>
        <dbReference type="ARBA" id="ARBA00010062"/>
    </source>
</evidence>
<dbReference type="PROSITE" id="PS51318">
    <property type="entry name" value="TAT"/>
    <property type="match status" value="1"/>
</dbReference>
<dbReference type="InterPro" id="IPR028082">
    <property type="entry name" value="Peripla_BP_I"/>
</dbReference>
<dbReference type="EMBL" id="JBAFVH010000006">
    <property type="protein sequence ID" value="MFG1372746.1"/>
    <property type="molecule type" value="Genomic_DNA"/>
</dbReference>
<dbReference type="PANTHER" id="PTHR30483">
    <property type="entry name" value="LEUCINE-SPECIFIC-BINDING PROTEIN"/>
    <property type="match status" value="1"/>
</dbReference>
<dbReference type="Proteomes" id="UP001604002">
    <property type="component" value="Unassembled WGS sequence"/>
</dbReference>
<sequence length="414" mass="43844">MAMDRRSFLGTSLAVTAFGLGPAGKARAAGDTIRIGHITDMSGIYRDVEGPTSVACTRQAIEEFTAANPGIRVDLVVADHQNKPDVGLTIIRKWFDEDGIDVITNVGNSAIALGSRGILQERDKVSIVTSAGSSDLTGKSCSPNLLHWSWDSWCLAHSTATALVKTGGTRWFFVTADYAFGNAAQADATRFVEASGGKVAGAVKYPYGSTADFSSFLLQAQASGANVVAFCNSGTELITCLKQAQEFGLDAGGKVRLAATVGYITDVIAMGLPVAHGLSLTETFYWDLNDRTRAFMKRIAPKLPAGVFPNMSQAGDYSGVTHYLKAVKALGVARAKASGRDTIAVMKQMPTDDDCFGPGRVREDGRKIHPAYLFSVKAPAESKAPGDIYKLVSTIPAEDAFRPVAEGGCPFVPT</sequence>
<organism evidence="5 6">
    <name type="scientific">Xanthobacter oligotrophicus</name>
    <dbReference type="NCBI Taxonomy" id="2607286"/>
    <lineage>
        <taxon>Bacteria</taxon>
        <taxon>Pseudomonadati</taxon>
        <taxon>Pseudomonadota</taxon>
        <taxon>Alphaproteobacteria</taxon>
        <taxon>Hyphomicrobiales</taxon>
        <taxon>Xanthobacteraceae</taxon>
        <taxon>Xanthobacter</taxon>
    </lineage>
</organism>
<dbReference type="SUPFAM" id="SSF53822">
    <property type="entry name" value="Periplasmic binding protein-like I"/>
    <property type="match status" value="1"/>
</dbReference>
<evidence type="ECO:0000259" key="4">
    <source>
        <dbReference type="Pfam" id="PF13458"/>
    </source>
</evidence>
<evidence type="ECO:0000313" key="6">
    <source>
        <dbReference type="Proteomes" id="UP001604002"/>
    </source>
</evidence>
<dbReference type="Gene3D" id="3.40.50.2300">
    <property type="match status" value="2"/>
</dbReference>
<dbReference type="RefSeq" id="WP_393992607.1">
    <property type="nucleotide sequence ID" value="NZ_JBAFVH010000006.1"/>
</dbReference>
<keyword evidence="6" id="KW-1185">Reference proteome</keyword>
<keyword evidence="3" id="KW-0029">Amino-acid transport</keyword>
<evidence type="ECO:0000256" key="2">
    <source>
        <dbReference type="ARBA" id="ARBA00022729"/>
    </source>
</evidence>
<dbReference type="PANTHER" id="PTHR30483:SF6">
    <property type="entry name" value="PERIPLASMIC BINDING PROTEIN OF ABC TRANSPORTER FOR NATURAL AMINO ACIDS"/>
    <property type="match status" value="1"/>
</dbReference>
<dbReference type="CDD" id="cd06327">
    <property type="entry name" value="PBP1_SBP-like"/>
    <property type="match status" value="1"/>
</dbReference>
<evidence type="ECO:0000313" key="5">
    <source>
        <dbReference type="EMBL" id="MFG1372746.1"/>
    </source>
</evidence>
<dbReference type="InterPro" id="IPR028081">
    <property type="entry name" value="Leu-bd"/>
</dbReference>
<reference evidence="5 6" key="1">
    <citation type="submission" date="2024-02" db="EMBL/GenBank/DDBJ databases">
        <title>Expansion and revision of Xanthobacter and proposal of Roseixanthobacter gen. nov.</title>
        <authorList>
            <person name="Soltysiak M.P.M."/>
            <person name="Jalihal A."/>
            <person name="Ory A."/>
            <person name="Chrisophersen C."/>
            <person name="Lee A.D."/>
            <person name="Boulton J."/>
            <person name="Springer M."/>
        </authorList>
    </citation>
    <scope>NUCLEOTIDE SEQUENCE [LARGE SCALE GENOMIC DNA]</scope>
    <source>
        <strain evidence="5 6">23A</strain>
    </source>
</reference>
<dbReference type="InterPro" id="IPR051010">
    <property type="entry name" value="BCAA_transport"/>
</dbReference>